<evidence type="ECO:0000313" key="1">
    <source>
        <dbReference type="EMBL" id="SIS54033.1"/>
    </source>
</evidence>
<dbReference type="Proteomes" id="UP000187608">
    <property type="component" value="Unassembled WGS sequence"/>
</dbReference>
<dbReference type="RefSeq" id="WP_076559651.1">
    <property type="nucleotide sequence ID" value="NZ_FTOC01000008.1"/>
</dbReference>
<dbReference type="STRING" id="570947.SAMN05421687_10826"/>
<dbReference type="AlphaFoldDB" id="A0A1N7JXH3"/>
<name>A0A1N7JXH3_9BACI</name>
<reference evidence="2" key="1">
    <citation type="submission" date="2017-01" db="EMBL/GenBank/DDBJ databases">
        <authorList>
            <person name="Varghese N."/>
            <person name="Submissions S."/>
        </authorList>
    </citation>
    <scope>NUCLEOTIDE SEQUENCE [LARGE SCALE GENOMIC DNA]</scope>
    <source>
        <strain evidence="2">DSM 23127</strain>
    </source>
</reference>
<keyword evidence="2" id="KW-1185">Reference proteome</keyword>
<evidence type="ECO:0000313" key="2">
    <source>
        <dbReference type="Proteomes" id="UP000187608"/>
    </source>
</evidence>
<protein>
    <submittedName>
        <fullName evidence="1">Uncharacterized protein</fullName>
    </submittedName>
</protein>
<proteinExistence type="predicted"/>
<dbReference type="EMBL" id="FTOC01000008">
    <property type="protein sequence ID" value="SIS54033.1"/>
    <property type="molecule type" value="Genomic_DNA"/>
</dbReference>
<accession>A0A1N7JXH3</accession>
<gene>
    <name evidence="1" type="ORF">SAMN05421687_10826</name>
</gene>
<organism evidence="1 2">
    <name type="scientific">Salimicrobium flavidum</name>
    <dbReference type="NCBI Taxonomy" id="570947"/>
    <lineage>
        <taxon>Bacteria</taxon>
        <taxon>Bacillati</taxon>
        <taxon>Bacillota</taxon>
        <taxon>Bacilli</taxon>
        <taxon>Bacillales</taxon>
        <taxon>Bacillaceae</taxon>
        <taxon>Salimicrobium</taxon>
    </lineage>
</organism>
<dbReference type="OrthoDB" id="2362578at2"/>
<sequence length="69" mass="8064">MSYYTKAEQETLYLYDPAAEQWRVHSTYPPHIRKLLEALTETDAKETDEHGRVILVSGALEPAQIRLYR</sequence>